<dbReference type="SUPFAM" id="SSF48452">
    <property type="entry name" value="TPR-like"/>
    <property type="match status" value="1"/>
</dbReference>
<dbReference type="InterPro" id="IPR013105">
    <property type="entry name" value="TPR_2"/>
</dbReference>
<dbReference type="EMBL" id="QNBC01000034">
    <property type="protein sequence ID" value="RKX66733.1"/>
    <property type="molecule type" value="Genomic_DNA"/>
</dbReference>
<keyword evidence="1" id="KW-0677">Repeat</keyword>
<evidence type="ECO:0000256" key="1">
    <source>
        <dbReference type="ARBA" id="ARBA00022737"/>
    </source>
</evidence>
<protein>
    <recommendedName>
        <fullName evidence="6">Tetratricopeptide repeat protein</fullName>
    </recommendedName>
</protein>
<feature type="repeat" description="TPR" evidence="3">
    <location>
        <begin position="26"/>
        <end position="59"/>
    </location>
</feature>
<dbReference type="InterPro" id="IPR011990">
    <property type="entry name" value="TPR-like_helical_dom_sf"/>
</dbReference>
<reference evidence="4 5" key="1">
    <citation type="submission" date="2018-06" db="EMBL/GenBank/DDBJ databases">
        <title>Extensive metabolic versatility and redundancy in microbially diverse, dynamic hydrothermal sediments.</title>
        <authorList>
            <person name="Dombrowski N."/>
            <person name="Teske A."/>
            <person name="Baker B.J."/>
        </authorList>
    </citation>
    <scope>NUCLEOTIDE SEQUENCE [LARGE SCALE GENOMIC DNA]</scope>
    <source>
        <strain evidence="4">B35_G9</strain>
    </source>
</reference>
<evidence type="ECO:0000313" key="5">
    <source>
        <dbReference type="Proteomes" id="UP000282321"/>
    </source>
</evidence>
<dbReference type="Pfam" id="PF07719">
    <property type="entry name" value="TPR_2"/>
    <property type="match status" value="1"/>
</dbReference>
<name>A0A660SAJ8_UNCT6</name>
<sequence length="77" mass="8791">EDKYDEAIKAAKKATLYINQDVNKLSLAYFFIAKCYIKLGDTDEALQKLDEAQLLTKDQSLLNKIVILKDKIKKGKL</sequence>
<evidence type="ECO:0008006" key="6">
    <source>
        <dbReference type="Google" id="ProtNLM"/>
    </source>
</evidence>
<gene>
    <name evidence="4" type="ORF">DRP44_03525</name>
</gene>
<dbReference type="AlphaFoldDB" id="A0A660SAJ8"/>
<comment type="caution">
    <text evidence="4">The sequence shown here is derived from an EMBL/GenBank/DDBJ whole genome shotgun (WGS) entry which is preliminary data.</text>
</comment>
<dbReference type="InterPro" id="IPR019734">
    <property type="entry name" value="TPR_rpt"/>
</dbReference>
<dbReference type="Gene3D" id="1.25.40.10">
    <property type="entry name" value="Tetratricopeptide repeat domain"/>
    <property type="match status" value="1"/>
</dbReference>
<evidence type="ECO:0000256" key="3">
    <source>
        <dbReference type="PROSITE-ProRule" id="PRU00339"/>
    </source>
</evidence>
<dbReference type="Proteomes" id="UP000282321">
    <property type="component" value="Unassembled WGS sequence"/>
</dbReference>
<organism evidence="4 5">
    <name type="scientific">candidate division TA06 bacterium</name>
    <dbReference type="NCBI Taxonomy" id="2250710"/>
    <lineage>
        <taxon>Bacteria</taxon>
        <taxon>Bacteria division TA06</taxon>
    </lineage>
</organism>
<keyword evidence="2 3" id="KW-0802">TPR repeat</keyword>
<evidence type="ECO:0000313" key="4">
    <source>
        <dbReference type="EMBL" id="RKX66733.1"/>
    </source>
</evidence>
<accession>A0A660SAJ8</accession>
<feature type="non-terminal residue" evidence="4">
    <location>
        <position position="1"/>
    </location>
</feature>
<dbReference type="PROSITE" id="PS50005">
    <property type="entry name" value="TPR"/>
    <property type="match status" value="1"/>
</dbReference>
<proteinExistence type="predicted"/>
<evidence type="ECO:0000256" key="2">
    <source>
        <dbReference type="ARBA" id="ARBA00022803"/>
    </source>
</evidence>